<keyword evidence="3" id="KW-1185">Reference proteome</keyword>
<dbReference type="InterPro" id="IPR018203">
    <property type="entry name" value="GDP_dissociation_inhibitor"/>
</dbReference>
<dbReference type="AlphaFoldDB" id="A0A835M6R0"/>
<accession>A0A835M6R0</accession>
<reference evidence="2 3" key="1">
    <citation type="submission" date="2020-10" db="EMBL/GenBank/DDBJ databases">
        <title>The Coptis chinensis genome and diversification of protoberbering-type alkaloids.</title>
        <authorList>
            <person name="Wang B."/>
            <person name="Shu S."/>
            <person name="Song C."/>
            <person name="Liu Y."/>
        </authorList>
    </citation>
    <scope>NUCLEOTIDE SEQUENCE [LARGE SCALE GENOMIC DNA]</scope>
    <source>
        <strain evidence="2">HL-2020</strain>
        <tissue evidence="2">Leaf</tissue>
    </source>
</reference>
<dbReference type="GO" id="GO:0005737">
    <property type="term" value="C:cytoplasm"/>
    <property type="evidence" value="ECO:0007669"/>
    <property type="project" value="TreeGrafter"/>
</dbReference>
<dbReference type="InterPro" id="IPR036188">
    <property type="entry name" value="FAD/NAD-bd_sf"/>
</dbReference>
<dbReference type="PANTHER" id="PTHR11787">
    <property type="entry name" value="RAB GDP-DISSOCIATION INHIBITOR"/>
    <property type="match status" value="1"/>
</dbReference>
<dbReference type="Pfam" id="PF00996">
    <property type="entry name" value="GDI"/>
    <property type="match status" value="3"/>
</dbReference>
<organism evidence="2 3">
    <name type="scientific">Coptis chinensis</name>
    <dbReference type="NCBI Taxonomy" id="261450"/>
    <lineage>
        <taxon>Eukaryota</taxon>
        <taxon>Viridiplantae</taxon>
        <taxon>Streptophyta</taxon>
        <taxon>Embryophyta</taxon>
        <taxon>Tracheophyta</taxon>
        <taxon>Spermatophyta</taxon>
        <taxon>Magnoliopsida</taxon>
        <taxon>Ranunculales</taxon>
        <taxon>Ranunculaceae</taxon>
        <taxon>Coptidoideae</taxon>
        <taxon>Coptis</taxon>
    </lineage>
</organism>
<protein>
    <submittedName>
        <fullName evidence="2">Uncharacterized protein</fullName>
    </submittedName>
</protein>
<dbReference type="GO" id="GO:0005093">
    <property type="term" value="F:Rab GDP-dissociation inhibitor activity"/>
    <property type="evidence" value="ECO:0007669"/>
    <property type="project" value="TreeGrafter"/>
</dbReference>
<dbReference type="EMBL" id="JADFTS010000002">
    <property type="protein sequence ID" value="KAF9621280.1"/>
    <property type="molecule type" value="Genomic_DNA"/>
</dbReference>
<dbReference type="PANTHER" id="PTHR11787:SF11">
    <property type="entry name" value="GUANOSINE NUCLEOTIDE DIPHOSPHATE DISSOCIATION INHIBITOR"/>
    <property type="match status" value="1"/>
</dbReference>
<proteinExistence type="inferred from homology"/>
<dbReference type="Gene3D" id="3.30.519.10">
    <property type="entry name" value="Guanine Nucleotide Dissociation Inhibitor, domain 2"/>
    <property type="match status" value="1"/>
</dbReference>
<dbReference type="Proteomes" id="UP000631114">
    <property type="component" value="Unassembled WGS sequence"/>
</dbReference>
<dbReference type="OrthoDB" id="9446342at2759"/>
<dbReference type="SUPFAM" id="SSF51905">
    <property type="entry name" value="FAD/NAD(P)-binding domain"/>
    <property type="match status" value="1"/>
</dbReference>
<feature type="non-terminal residue" evidence="2">
    <location>
        <position position="226"/>
    </location>
</feature>
<name>A0A835M6R0_9MAGN</name>
<dbReference type="Gene3D" id="1.10.405.10">
    <property type="entry name" value="Guanine Nucleotide Dissociation Inhibitor, domain 1"/>
    <property type="match status" value="1"/>
</dbReference>
<sequence length="226" mass="25130">MHMEAPESPLMGLFEKRRAFASFSFTLKIYKPQTHEGMDLTRVTTRQLIAKYGLDDNTNGLYWSSLIVARQGGSPYIYPLHGLASFLGLLHGSVAVYGGTYMLNKPEGKVEFDDEGKVRSLVTLPKGKLPDARKLSVILLTCPISHPPSEAIRPQIRHAPLLTVQIHNDVAAKRKFIAFVSTEAEIDHPEVELKQGIDLLGPVDEIFFDVYGCHAESEAALEMRIV</sequence>
<dbReference type="SUPFAM" id="SSF54373">
    <property type="entry name" value="FAD-linked reductases, C-terminal domain"/>
    <property type="match status" value="1"/>
</dbReference>
<gene>
    <name evidence="2" type="ORF">IFM89_018497</name>
</gene>
<evidence type="ECO:0000313" key="3">
    <source>
        <dbReference type="Proteomes" id="UP000631114"/>
    </source>
</evidence>
<comment type="similarity">
    <text evidence="1">Belongs to the Rab GDI family.</text>
</comment>
<dbReference type="GO" id="GO:0016192">
    <property type="term" value="P:vesicle-mediated transport"/>
    <property type="evidence" value="ECO:0007669"/>
    <property type="project" value="TreeGrafter"/>
</dbReference>
<evidence type="ECO:0000313" key="2">
    <source>
        <dbReference type="EMBL" id="KAF9621280.1"/>
    </source>
</evidence>
<dbReference type="GO" id="GO:0007264">
    <property type="term" value="P:small GTPase-mediated signal transduction"/>
    <property type="evidence" value="ECO:0007669"/>
    <property type="project" value="InterPro"/>
</dbReference>
<evidence type="ECO:0000256" key="1">
    <source>
        <dbReference type="ARBA" id="ARBA00005593"/>
    </source>
</evidence>
<comment type="caution">
    <text evidence="2">The sequence shown here is derived from an EMBL/GenBank/DDBJ whole genome shotgun (WGS) entry which is preliminary data.</text>
</comment>